<evidence type="ECO:0000313" key="3">
    <source>
        <dbReference type="Proteomes" id="UP000001514"/>
    </source>
</evidence>
<name>D8SCI4_SELML</name>
<dbReference type="Proteomes" id="UP000001514">
    <property type="component" value="Unassembled WGS sequence"/>
</dbReference>
<sequence length="566" mass="65078">MHWLAKLLGCIFSVVVLLLIIGLIILGDKVYDISFIFFNIQQSFSGSFGDKFIVAGCTTLICTMLARRYLLTATGLTEAAGLLALSGLKREQSRQQLVLLSYLAALTIRFCGCKNETKSQMLRLRSRFWEYLMYMWLPRCHLLLDLWILLPSAIFVVDKMLFGSSLQSQALGVFQHMKHFDSQYTFLWVEGFLARIDIAVELVTNKDDMKTMARKIFQWEWFHDLLQFFHVLMEGTPLEDVHNHEHLVQYWLRILEGYELMCYVIFFGLARATTRACLVCFAVSFKLIMGRIQDNWSKRVKDTWSDKIAPSLAYVAVQLSAPDVHKVTRTIIEAEAALNSRKQCAICIETMDAALQLNEFQTKIGYNVNHYSGGAFDMALCGMAFASVEEVDGNYQIVRDLRNLLILIRLYHKSMFEPSSDDVKKLREKLTVELGQFSLIHYENGYKVNTALVRQCGCIGDGDWKVMKAQLCVSLLLQAHDQPREGENLSFTAVMLWMEKRKGLHAKVDIPANKTYLARVREFTRSNYLFFDKFSASNFWLPELARSKAEFIDQNNGWANGLWQQV</sequence>
<feature type="transmembrane region" description="Helical" evidence="1">
    <location>
        <begin position="133"/>
        <end position="157"/>
    </location>
</feature>
<keyword evidence="1" id="KW-0472">Membrane</keyword>
<gene>
    <name evidence="2" type="ORF">SELMODRAFT_420603</name>
</gene>
<dbReference type="Gramene" id="EFJ17858">
    <property type="protein sequence ID" value="EFJ17858"/>
    <property type="gene ID" value="SELMODRAFT_420603"/>
</dbReference>
<organism evidence="3">
    <name type="scientific">Selaginella moellendorffii</name>
    <name type="common">Spikemoss</name>
    <dbReference type="NCBI Taxonomy" id="88036"/>
    <lineage>
        <taxon>Eukaryota</taxon>
        <taxon>Viridiplantae</taxon>
        <taxon>Streptophyta</taxon>
        <taxon>Embryophyta</taxon>
        <taxon>Tracheophyta</taxon>
        <taxon>Lycopodiopsida</taxon>
        <taxon>Selaginellales</taxon>
        <taxon>Selaginellaceae</taxon>
        <taxon>Selaginella</taxon>
    </lineage>
</organism>
<dbReference type="HOGENOM" id="CLU_526192_0_0_1"/>
<feature type="transmembrane region" description="Helical" evidence="1">
    <location>
        <begin position="6"/>
        <end position="26"/>
    </location>
</feature>
<reference evidence="2 3" key="1">
    <citation type="journal article" date="2011" name="Science">
        <title>The Selaginella genome identifies genetic changes associated with the evolution of vascular plants.</title>
        <authorList>
            <person name="Banks J.A."/>
            <person name="Nishiyama T."/>
            <person name="Hasebe M."/>
            <person name="Bowman J.L."/>
            <person name="Gribskov M."/>
            <person name="dePamphilis C."/>
            <person name="Albert V.A."/>
            <person name="Aono N."/>
            <person name="Aoyama T."/>
            <person name="Ambrose B.A."/>
            <person name="Ashton N.W."/>
            <person name="Axtell M.J."/>
            <person name="Barker E."/>
            <person name="Barker M.S."/>
            <person name="Bennetzen J.L."/>
            <person name="Bonawitz N.D."/>
            <person name="Chapple C."/>
            <person name="Cheng C."/>
            <person name="Correa L.G."/>
            <person name="Dacre M."/>
            <person name="DeBarry J."/>
            <person name="Dreyer I."/>
            <person name="Elias M."/>
            <person name="Engstrom E.M."/>
            <person name="Estelle M."/>
            <person name="Feng L."/>
            <person name="Finet C."/>
            <person name="Floyd S.K."/>
            <person name="Frommer W.B."/>
            <person name="Fujita T."/>
            <person name="Gramzow L."/>
            <person name="Gutensohn M."/>
            <person name="Harholt J."/>
            <person name="Hattori M."/>
            <person name="Heyl A."/>
            <person name="Hirai T."/>
            <person name="Hiwatashi Y."/>
            <person name="Ishikawa M."/>
            <person name="Iwata M."/>
            <person name="Karol K.G."/>
            <person name="Koehler B."/>
            <person name="Kolukisaoglu U."/>
            <person name="Kubo M."/>
            <person name="Kurata T."/>
            <person name="Lalonde S."/>
            <person name="Li K."/>
            <person name="Li Y."/>
            <person name="Litt A."/>
            <person name="Lyons E."/>
            <person name="Manning G."/>
            <person name="Maruyama T."/>
            <person name="Michael T.P."/>
            <person name="Mikami K."/>
            <person name="Miyazaki S."/>
            <person name="Morinaga S."/>
            <person name="Murata T."/>
            <person name="Mueller-Roeber B."/>
            <person name="Nelson D.R."/>
            <person name="Obara M."/>
            <person name="Oguri Y."/>
            <person name="Olmstead R.G."/>
            <person name="Onodera N."/>
            <person name="Petersen B.L."/>
            <person name="Pils B."/>
            <person name="Prigge M."/>
            <person name="Rensing S.A."/>
            <person name="Riano-Pachon D.M."/>
            <person name="Roberts A.W."/>
            <person name="Sato Y."/>
            <person name="Scheller H.V."/>
            <person name="Schulz B."/>
            <person name="Schulz C."/>
            <person name="Shakirov E.V."/>
            <person name="Shibagaki N."/>
            <person name="Shinohara N."/>
            <person name="Shippen D.E."/>
            <person name="Soerensen I."/>
            <person name="Sotooka R."/>
            <person name="Sugimoto N."/>
            <person name="Sugita M."/>
            <person name="Sumikawa N."/>
            <person name="Tanurdzic M."/>
            <person name="Theissen G."/>
            <person name="Ulvskov P."/>
            <person name="Wakazuki S."/>
            <person name="Weng J.K."/>
            <person name="Willats W.W."/>
            <person name="Wipf D."/>
            <person name="Wolf P.G."/>
            <person name="Yang L."/>
            <person name="Zimmer A.D."/>
            <person name="Zhu Q."/>
            <person name="Mitros T."/>
            <person name="Hellsten U."/>
            <person name="Loque D."/>
            <person name="Otillar R."/>
            <person name="Salamov A."/>
            <person name="Schmutz J."/>
            <person name="Shapiro H."/>
            <person name="Lindquist E."/>
            <person name="Lucas S."/>
            <person name="Rokhsar D."/>
            <person name="Grigoriev I.V."/>
        </authorList>
    </citation>
    <scope>NUCLEOTIDE SEQUENCE [LARGE SCALE GENOMIC DNA]</scope>
</reference>
<dbReference type="AlphaFoldDB" id="D8SCI4"/>
<keyword evidence="1" id="KW-0812">Transmembrane</keyword>
<dbReference type="InParanoid" id="D8SCI4"/>
<dbReference type="KEGG" id="smo:SELMODRAFT_420603"/>
<keyword evidence="1" id="KW-1133">Transmembrane helix</keyword>
<protein>
    <submittedName>
        <fullName evidence="2">Uncharacterized protein</fullName>
    </submittedName>
</protein>
<dbReference type="EMBL" id="GL377612">
    <property type="protein sequence ID" value="EFJ17858.1"/>
    <property type="molecule type" value="Genomic_DNA"/>
</dbReference>
<evidence type="ECO:0000313" key="2">
    <source>
        <dbReference type="EMBL" id="EFJ17858.1"/>
    </source>
</evidence>
<evidence type="ECO:0000256" key="1">
    <source>
        <dbReference type="SAM" id="Phobius"/>
    </source>
</evidence>
<keyword evidence="3" id="KW-1185">Reference proteome</keyword>
<accession>D8SCI4</accession>
<proteinExistence type="predicted"/>